<dbReference type="CDD" id="cd02005">
    <property type="entry name" value="TPP_PDC_IPDC"/>
    <property type="match status" value="1"/>
</dbReference>
<dbReference type="Pfam" id="PF02775">
    <property type="entry name" value="TPP_enzyme_C"/>
    <property type="match status" value="1"/>
</dbReference>
<dbReference type="AlphaFoldDB" id="A0AA39CNB5"/>
<dbReference type="PANTHER" id="PTHR43452">
    <property type="entry name" value="PYRUVATE DECARBOXYLASE"/>
    <property type="match status" value="1"/>
</dbReference>
<proteinExistence type="inferred from homology"/>
<feature type="domain" description="Thiamine pyrophosphate enzyme N-terminal TPP-binding" evidence="16">
    <location>
        <begin position="6"/>
        <end position="114"/>
    </location>
</feature>
<dbReference type="Gene3D" id="3.40.50.1220">
    <property type="entry name" value="TPP-binding domain"/>
    <property type="match status" value="1"/>
</dbReference>
<dbReference type="InterPro" id="IPR012000">
    <property type="entry name" value="Thiamin_PyroP_enz_cen_dom"/>
</dbReference>
<evidence type="ECO:0000256" key="11">
    <source>
        <dbReference type="PIRSR" id="PIRSR036565-2"/>
    </source>
</evidence>
<dbReference type="InterPro" id="IPR029035">
    <property type="entry name" value="DHS-like_NAD/FAD-binding_dom"/>
</dbReference>
<organism evidence="17 18">
    <name type="scientific">Cladophialophora chaetospira</name>
    <dbReference type="NCBI Taxonomy" id="386627"/>
    <lineage>
        <taxon>Eukaryota</taxon>
        <taxon>Fungi</taxon>
        <taxon>Dikarya</taxon>
        <taxon>Ascomycota</taxon>
        <taxon>Pezizomycotina</taxon>
        <taxon>Eurotiomycetes</taxon>
        <taxon>Chaetothyriomycetidae</taxon>
        <taxon>Chaetothyriales</taxon>
        <taxon>Herpotrichiellaceae</taxon>
        <taxon>Cladophialophora</taxon>
    </lineage>
</organism>
<dbReference type="GO" id="GO:0000949">
    <property type="term" value="P:aromatic amino acid family catabolic process to alcohol via Ehrlich pathway"/>
    <property type="evidence" value="ECO:0007669"/>
    <property type="project" value="TreeGrafter"/>
</dbReference>
<dbReference type="EMBL" id="JAPDRK010000003">
    <property type="protein sequence ID" value="KAJ9614572.1"/>
    <property type="molecule type" value="Genomic_DNA"/>
</dbReference>
<dbReference type="InterPro" id="IPR011766">
    <property type="entry name" value="TPP_enzyme_TPP-bd"/>
</dbReference>
<dbReference type="EC" id="4.1.1.1" evidence="4"/>
<dbReference type="Pfam" id="PF02776">
    <property type="entry name" value="TPP_enzyme_N"/>
    <property type="match status" value="1"/>
</dbReference>
<protein>
    <recommendedName>
        <fullName evidence="5">Pyruvate decarboxylase</fullName>
        <ecNumber evidence="4">4.1.1.1</ecNumber>
    </recommendedName>
</protein>
<dbReference type="PIRSF" id="PIRSF036565">
    <property type="entry name" value="Pyruvt_ip_decrb"/>
    <property type="match status" value="1"/>
</dbReference>
<evidence type="ECO:0000256" key="13">
    <source>
        <dbReference type="SAM" id="MobiDB-lite"/>
    </source>
</evidence>
<dbReference type="InterPro" id="IPR029061">
    <property type="entry name" value="THDP-binding"/>
</dbReference>
<evidence type="ECO:0000313" key="17">
    <source>
        <dbReference type="EMBL" id="KAJ9614572.1"/>
    </source>
</evidence>
<evidence type="ECO:0000256" key="7">
    <source>
        <dbReference type="ARBA" id="ARBA00022793"/>
    </source>
</evidence>
<evidence type="ECO:0000256" key="4">
    <source>
        <dbReference type="ARBA" id="ARBA00013202"/>
    </source>
</evidence>
<keyword evidence="10" id="KW-0456">Lyase</keyword>
<dbReference type="Pfam" id="PF00205">
    <property type="entry name" value="TPP_enzyme_M"/>
    <property type="match status" value="1"/>
</dbReference>
<evidence type="ECO:0000256" key="8">
    <source>
        <dbReference type="ARBA" id="ARBA00022842"/>
    </source>
</evidence>
<feature type="compositionally biased region" description="Basic and acidic residues" evidence="13">
    <location>
        <begin position="582"/>
        <end position="600"/>
    </location>
</feature>
<name>A0AA39CNB5_9EURO</name>
<evidence type="ECO:0000259" key="15">
    <source>
        <dbReference type="Pfam" id="PF02775"/>
    </source>
</evidence>
<evidence type="ECO:0000256" key="6">
    <source>
        <dbReference type="ARBA" id="ARBA00022723"/>
    </source>
</evidence>
<comment type="cofactor">
    <cofactor evidence="2">
        <name>thiamine diphosphate</name>
        <dbReference type="ChEBI" id="CHEBI:58937"/>
    </cofactor>
</comment>
<comment type="catalytic activity">
    <reaction evidence="1">
        <text>a 2-oxocarboxylate + H(+) = an aldehyde + CO2</text>
        <dbReference type="Rhea" id="RHEA:11628"/>
        <dbReference type="ChEBI" id="CHEBI:15378"/>
        <dbReference type="ChEBI" id="CHEBI:16526"/>
        <dbReference type="ChEBI" id="CHEBI:17478"/>
        <dbReference type="ChEBI" id="CHEBI:35179"/>
        <dbReference type="EC" id="4.1.1.1"/>
    </reaction>
</comment>
<evidence type="ECO:0000259" key="16">
    <source>
        <dbReference type="Pfam" id="PF02776"/>
    </source>
</evidence>
<evidence type="ECO:0000256" key="5">
    <source>
        <dbReference type="ARBA" id="ARBA00014422"/>
    </source>
</evidence>
<dbReference type="InterPro" id="IPR012001">
    <property type="entry name" value="Thiamin_PyroP_enz_TPP-bd_dom"/>
</dbReference>
<keyword evidence="18" id="KW-1185">Reference proteome</keyword>
<dbReference type="FunFam" id="3.40.50.970:FF:000024">
    <property type="entry name" value="Pyruvate decarboxylase isozyme"/>
    <property type="match status" value="1"/>
</dbReference>
<evidence type="ECO:0000313" key="18">
    <source>
        <dbReference type="Proteomes" id="UP001172673"/>
    </source>
</evidence>
<evidence type="ECO:0000256" key="9">
    <source>
        <dbReference type="ARBA" id="ARBA00023052"/>
    </source>
</evidence>
<evidence type="ECO:0000256" key="1">
    <source>
        <dbReference type="ARBA" id="ARBA00001041"/>
    </source>
</evidence>
<keyword evidence="9 12" id="KW-0786">Thiamine pyrophosphate</keyword>
<evidence type="ECO:0000259" key="14">
    <source>
        <dbReference type="Pfam" id="PF00205"/>
    </source>
</evidence>
<keyword evidence="7" id="KW-0210">Decarboxylase</keyword>
<dbReference type="FunFam" id="3.40.50.970:FF:000019">
    <property type="entry name" value="Pyruvate decarboxylase isozyme"/>
    <property type="match status" value="1"/>
</dbReference>
<dbReference type="GO" id="GO:0004737">
    <property type="term" value="F:pyruvate decarboxylase activity"/>
    <property type="evidence" value="ECO:0007669"/>
    <property type="project" value="UniProtKB-EC"/>
</dbReference>
<accession>A0AA39CNB5</accession>
<keyword evidence="8 11" id="KW-0460">Magnesium</keyword>
<dbReference type="GO" id="GO:0005829">
    <property type="term" value="C:cytosol"/>
    <property type="evidence" value="ECO:0007669"/>
    <property type="project" value="TreeGrafter"/>
</dbReference>
<dbReference type="GO" id="GO:0005634">
    <property type="term" value="C:nucleus"/>
    <property type="evidence" value="ECO:0007669"/>
    <property type="project" value="TreeGrafter"/>
</dbReference>
<dbReference type="PANTHER" id="PTHR43452:SF11">
    <property type="entry name" value="PYRUVATE DECARBOXYLASE"/>
    <property type="match status" value="1"/>
</dbReference>
<feature type="binding site" evidence="11">
    <location>
        <position position="483"/>
    </location>
    <ligand>
        <name>Mg(2+)</name>
        <dbReference type="ChEBI" id="CHEBI:18420"/>
    </ligand>
</feature>
<dbReference type="InterPro" id="IPR047214">
    <property type="entry name" value="TPP_PDC_IPDC"/>
</dbReference>
<dbReference type="Proteomes" id="UP001172673">
    <property type="component" value="Unassembled WGS sequence"/>
</dbReference>
<dbReference type="Gene3D" id="3.40.50.970">
    <property type="match status" value="2"/>
</dbReference>
<dbReference type="InterPro" id="IPR047213">
    <property type="entry name" value="TPP_PYR_PDC_IPDC-like"/>
</dbReference>
<dbReference type="SUPFAM" id="SSF52518">
    <property type="entry name" value="Thiamin diphosphate-binding fold (THDP-binding)"/>
    <property type="match status" value="2"/>
</dbReference>
<evidence type="ECO:0000256" key="3">
    <source>
        <dbReference type="ARBA" id="ARBA00007812"/>
    </source>
</evidence>
<keyword evidence="6 11" id="KW-0479">Metal-binding</keyword>
<evidence type="ECO:0000256" key="2">
    <source>
        <dbReference type="ARBA" id="ARBA00001964"/>
    </source>
</evidence>
<sequence>MASQVDLAEYLFRRIRQVGVKAIHGVPGDYNLTALDYIEPADLDWVGNANELNAGYAADGYARIRGVSALVTAFGVGELSAINAVAGAYSELAPVIHIVGTAPTHVQDGGLCMHHSLGNGDFRIFADMYAKITVAQANLRDAETAPAQIDRCIRECVLQSRPVYLELPTNMVKARVSAAPLETPIDLSIPMNDEGFEDTEVELILNKMYSSKQPFIVVDGCTSRYGVSEEADELVRITGFPTSTTPFGKGIVNEEYSNFYGIYAGIAGNEVYMPWAKGCDLVIKLGPLESDVNTFGFSTIPEPKTSIVFHRDHVVIGGTKYHNLHIKSLLRKVLSKLDKDKLPIYNPSMDLGDPRADLLALPPPGKDDMIDQATFWKRISKFFRSGDLVMVETGTASVGCRDMVLPAHTSLINSCIWLSIGYMLPACQGAALAQREMISEGKRPDGRAILIEGDGSLQMTAQSISDMIRNRLDVTIFVINNDGYVIERWIHGMKAGYNDIQPWRYLEAPNYFGAPKDDPAYPVVTRRAETWGQLSDILAEPALQAGKGMNIVEVMMDREDAPDVLKKLVQTTKRRNSGEPAESDKRQRMSTEEKVMKVAA</sequence>
<dbReference type="InterPro" id="IPR012110">
    <property type="entry name" value="PDC/IPDC-like"/>
</dbReference>
<reference evidence="17" key="1">
    <citation type="submission" date="2022-10" db="EMBL/GenBank/DDBJ databases">
        <title>Culturing micro-colonial fungi from biological soil crusts in the Mojave desert and describing Neophaeococcomyces mojavensis, and introducing the new genera and species Taxawa tesnikishii.</title>
        <authorList>
            <person name="Kurbessoian T."/>
            <person name="Stajich J.E."/>
        </authorList>
    </citation>
    <scope>NUCLEOTIDE SEQUENCE</scope>
    <source>
        <strain evidence="17">TK_41</strain>
    </source>
</reference>
<feature type="binding site" evidence="11">
    <location>
        <position position="481"/>
    </location>
    <ligand>
        <name>Mg(2+)</name>
        <dbReference type="ChEBI" id="CHEBI:18420"/>
    </ligand>
</feature>
<feature type="domain" description="Thiamine pyrophosphate enzyme central" evidence="14">
    <location>
        <begin position="204"/>
        <end position="337"/>
    </location>
</feature>
<feature type="binding site" evidence="11">
    <location>
        <position position="454"/>
    </location>
    <ligand>
        <name>Mg(2+)</name>
        <dbReference type="ChEBI" id="CHEBI:18420"/>
    </ligand>
</feature>
<evidence type="ECO:0000256" key="10">
    <source>
        <dbReference type="ARBA" id="ARBA00023239"/>
    </source>
</evidence>
<comment type="caution">
    <text evidence="17">The sequence shown here is derived from an EMBL/GenBank/DDBJ whole genome shotgun (WGS) entry which is preliminary data.</text>
</comment>
<dbReference type="SUPFAM" id="SSF52467">
    <property type="entry name" value="DHS-like NAD/FAD-binding domain"/>
    <property type="match status" value="1"/>
</dbReference>
<dbReference type="CDD" id="cd07038">
    <property type="entry name" value="TPP_PYR_PDC_IPDC_like"/>
    <property type="match status" value="1"/>
</dbReference>
<dbReference type="GO" id="GO:0000287">
    <property type="term" value="F:magnesium ion binding"/>
    <property type="evidence" value="ECO:0007669"/>
    <property type="project" value="InterPro"/>
</dbReference>
<gene>
    <name evidence="17" type="ORF">H2200_002709</name>
</gene>
<feature type="domain" description="Thiamine pyrophosphate enzyme TPP-binding" evidence="15">
    <location>
        <begin position="399"/>
        <end position="501"/>
    </location>
</feature>
<feature type="region of interest" description="Disordered" evidence="13">
    <location>
        <begin position="569"/>
        <end position="600"/>
    </location>
</feature>
<evidence type="ECO:0000256" key="12">
    <source>
        <dbReference type="RuleBase" id="RU362132"/>
    </source>
</evidence>
<comment type="cofactor">
    <cofactor evidence="11">
        <name>Mg(2+)</name>
        <dbReference type="ChEBI" id="CHEBI:18420"/>
    </cofactor>
    <text evidence="11">Binds 1 Mg(2+) per subunit.</text>
</comment>
<dbReference type="GO" id="GO:0030976">
    <property type="term" value="F:thiamine pyrophosphate binding"/>
    <property type="evidence" value="ECO:0007669"/>
    <property type="project" value="InterPro"/>
</dbReference>
<comment type="similarity">
    <text evidence="3 12">Belongs to the TPP enzyme family.</text>
</comment>